<dbReference type="CDD" id="cd17502">
    <property type="entry name" value="MFS_Azr1_MDR_like"/>
    <property type="match status" value="1"/>
</dbReference>
<accession>A0A553HYG4</accession>
<comment type="caution">
    <text evidence="10">The sequence shown here is derived from an EMBL/GenBank/DDBJ whole genome shotgun (WGS) entry which is preliminary data.</text>
</comment>
<dbReference type="FunFam" id="1.20.1720.10:FF:000012">
    <property type="entry name" value="MFS toxin efflux pump (AflT)"/>
    <property type="match status" value="1"/>
</dbReference>
<feature type="transmembrane region" description="Helical" evidence="8">
    <location>
        <begin position="1005"/>
        <end position="1024"/>
    </location>
</feature>
<dbReference type="Gene3D" id="1.20.1250.20">
    <property type="entry name" value="MFS general substrate transporter like domains"/>
    <property type="match status" value="1"/>
</dbReference>
<evidence type="ECO:0000256" key="8">
    <source>
        <dbReference type="SAM" id="Phobius"/>
    </source>
</evidence>
<dbReference type="Pfam" id="PF07690">
    <property type="entry name" value="MFS_1"/>
    <property type="match status" value="1"/>
</dbReference>
<dbReference type="PRINTS" id="PR01036">
    <property type="entry name" value="TCRTETB"/>
</dbReference>
<keyword evidence="5 8" id="KW-0472">Membrane</keyword>
<feature type="region of interest" description="Disordered" evidence="7">
    <location>
        <begin position="106"/>
        <end position="131"/>
    </location>
</feature>
<feature type="transmembrane region" description="Helical" evidence="8">
    <location>
        <begin position="920"/>
        <end position="940"/>
    </location>
</feature>
<evidence type="ECO:0000256" key="7">
    <source>
        <dbReference type="SAM" id="MobiDB-lite"/>
    </source>
</evidence>
<keyword evidence="11" id="KW-1185">Reference proteome</keyword>
<dbReference type="GO" id="GO:0003677">
    <property type="term" value="F:DNA binding"/>
    <property type="evidence" value="ECO:0007669"/>
    <property type="project" value="InterPro"/>
</dbReference>
<dbReference type="Pfam" id="PF04082">
    <property type="entry name" value="Fungal_trans"/>
    <property type="match status" value="1"/>
</dbReference>
<feature type="transmembrane region" description="Helical" evidence="8">
    <location>
        <begin position="947"/>
        <end position="967"/>
    </location>
</feature>
<feature type="region of interest" description="Disordered" evidence="7">
    <location>
        <begin position="827"/>
        <end position="860"/>
    </location>
</feature>
<feature type="compositionally biased region" description="Low complexity" evidence="7">
    <location>
        <begin position="109"/>
        <end position="120"/>
    </location>
</feature>
<dbReference type="InterPro" id="IPR020846">
    <property type="entry name" value="MFS_dom"/>
</dbReference>
<feature type="transmembrane region" description="Helical" evidence="8">
    <location>
        <begin position="1145"/>
        <end position="1170"/>
    </location>
</feature>
<evidence type="ECO:0000256" key="6">
    <source>
        <dbReference type="ARBA" id="ARBA00023242"/>
    </source>
</evidence>
<dbReference type="CDD" id="cd12148">
    <property type="entry name" value="fungal_TF_MHR"/>
    <property type="match status" value="1"/>
</dbReference>
<dbReference type="SUPFAM" id="SSF103473">
    <property type="entry name" value="MFS general substrate transporter"/>
    <property type="match status" value="1"/>
</dbReference>
<dbReference type="EMBL" id="VFLP01000032">
    <property type="protein sequence ID" value="TRX92995.1"/>
    <property type="molecule type" value="Genomic_DNA"/>
</dbReference>
<evidence type="ECO:0000256" key="2">
    <source>
        <dbReference type="ARBA" id="ARBA00022448"/>
    </source>
</evidence>
<feature type="transmembrane region" description="Helical" evidence="8">
    <location>
        <begin position="880"/>
        <end position="900"/>
    </location>
</feature>
<dbReference type="PANTHER" id="PTHR23501:SF153">
    <property type="entry name" value="AFLATOXIN EFFLUX PUMP, PUTATIVE-RELATED"/>
    <property type="match status" value="1"/>
</dbReference>
<keyword evidence="6" id="KW-0539">Nucleus</keyword>
<feature type="transmembrane region" description="Helical" evidence="8">
    <location>
        <begin position="1346"/>
        <end position="1364"/>
    </location>
</feature>
<evidence type="ECO:0000259" key="9">
    <source>
        <dbReference type="PROSITE" id="PS50850"/>
    </source>
</evidence>
<dbReference type="GO" id="GO:0006351">
    <property type="term" value="P:DNA-templated transcription"/>
    <property type="evidence" value="ECO:0007669"/>
    <property type="project" value="InterPro"/>
</dbReference>
<feature type="transmembrane region" description="Helical" evidence="8">
    <location>
        <begin position="355"/>
        <end position="377"/>
    </location>
</feature>
<keyword evidence="2" id="KW-0813">Transport</keyword>
<keyword evidence="3 8" id="KW-0812">Transmembrane</keyword>
<evidence type="ECO:0000313" key="11">
    <source>
        <dbReference type="Proteomes" id="UP000319160"/>
    </source>
</evidence>
<protein>
    <recommendedName>
        <fullName evidence="9">Major facilitator superfamily (MFS) profile domain-containing protein</fullName>
    </recommendedName>
</protein>
<dbReference type="PANTHER" id="PTHR23501">
    <property type="entry name" value="MAJOR FACILITATOR SUPERFAMILY"/>
    <property type="match status" value="1"/>
</dbReference>
<evidence type="ECO:0000256" key="1">
    <source>
        <dbReference type="ARBA" id="ARBA00004141"/>
    </source>
</evidence>
<dbReference type="GO" id="GO:0005886">
    <property type="term" value="C:plasma membrane"/>
    <property type="evidence" value="ECO:0007669"/>
    <property type="project" value="TreeGrafter"/>
</dbReference>
<dbReference type="OrthoDB" id="2269373at2759"/>
<feature type="region of interest" description="Disordered" evidence="7">
    <location>
        <begin position="171"/>
        <end position="193"/>
    </location>
</feature>
<sequence length="1432" mass="157906">MATTPGKTPRVLACVLVRPPTLFDPCYLYIERCSLIEFVVIVPKPQDQMRPPQSLFELRLEDPSSLGLALIANVPCTPSTPAPPRKRRRPNQDLQQRLARCEELLSEYTSNPRTPSSNEPPSREEPWKPMGKLVIDDDGTKFTDSHLWATVHREISAMREILDDDETMEDYYTPSDSRTPENYTSLVLPDGTDGNVEEYRPSPAHAFRLWQTFLEKVNPLTKVIHVPSVQPKLVEATTNPGSIPKNVEALLFSIYVMAVTAMDERECQQQLGCSKQEAYQRFSTGCRIALTRIGILSTYDLVVLQALFSLSGRVDRHVAWILNGVTVRIAQKMGLHRDGELLGLPPFETEMRRRIWWQIILIDTVYALMSGLGHSFLPRSWDTKQPNNIHDADLYPTMTSLQPRNGPTDMIYCLVCYEMAKMVMDTPNLEAVILGNETGITDLVPPEEVEKARRRINELDDTIVQILENYGDVSMGPIHELAAATRHVLIAKCKELWGTEIHNPKDNLFKMSIANLETDLKMYHTTRLQGQFLWFMLTQFQIEMLIFMTGQLSERTTGTLVDRAWAVVEEHYKFHEELLIPSSKIYLALAMLVVRAWKARETSLRQTTGVTPTTPDYIVKLQALVPRMEAKQTRANEAVSPASAASSTNKTTTQGLGMPWDQMLGFVDVGSLDWDMFAGTGENMAVNPVGYGMGSSPPMKSIVVVIEKPIGHYPPSGVTIRTRTHVTQPKLDLCTLVSARAYFSLVKNLRAVFLNPINSKFIDVHFVETFDYWPYFCFVRVARCGLLTDPNTGHARCPRLHPIGEPTTAFNDGDFFCDKTESGSEMFGREKKKQDPAPGQVPDAGVDKTSPDDTNDTTAGLTTVQTTTSMGHEYPKGIKLALILSSIYISIFLVSLDRLIVTTAIPAITNEFNSLPDVGWYGSAYLLTSCAFQLLFGKLYSFYPIRVVYSLSVLLFEVGSALCGAAPNSIALIIGRAIQGVGSAGIFSGAIVVIVYAVPLHRRPFFQGLIGAVFGVSSILGPLVGGAFTTNVTWRWCFYINLPFGGVALAIIIFLLRIPDRPETRLSTKAKLAQLDAPGTIALLPSVVSILLALEWGGLEYPWNDRRVIALLTLGIFLAIVFILVQIFLPATATIAPRIFKQRSILAGFWTTILLGSQMIIFIYFLPIWFQAIQSVSAVDSGIRLLPTTLSVVVSSIANGIFVTKIGYYTPSMIVGTAIVSVGAGLLTTLQLDTGMAKWVGYQVIYGFGQGLCFQAPNLAAQTVLPKKDVPVGASLMFFSQILGGAIFVSVGQNVLNNQLVQRLSHIPGFSPSLIQSGGATSLINSFPGEYRHEALNAYNESLRTVFRVGLILAALTVLGALGMEWRSVKKEAPDAKPKDVETGAADTTTENKSDSETPAHGSAHLADEKPVSRSSDIAESSDGPGKPSLEK</sequence>
<evidence type="ECO:0000256" key="3">
    <source>
        <dbReference type="ARBA" id="ARBA00022692"/>
    </source>
</evidence>
<dbReference type="InterPro" id="IPR011701">
    <property type="entry name" value="MFS"/>
</dbReference>
<dbReference type="InterPro" id="IPR036259">
    <property type="entry name" value="MFS_trans_sf"/>
</dbReference>
<evidence type="ECO:0000313" key="10">
    <source>
        <dbReference type="EMBL" id="TRX92995.1"/>
    </source>
</evidence>
<dbReference type="GO" id="GO:0008270">
    <property type="term" value="F:zinc ion binding"/>
    <property type="evidence" value="ECO:0007669"/>
    <property type="project" value="InterPro"/>
</dbReference>
<dbReference type="InterPro" id="IPR007219">
    <property type="entry name" value="XnlR_reg_dom"/>
</dbReference>
<feature type="transmembrane region" description="Helical" evidence="8">
    <location>
        <begin position="1272"/>
        <end position="1291"/>
    </location>
</feature>
<name>A0A553HYG4_9PEZI</name>
<feature type="domain" description="Major facilitator superfamily (MFS) profile" evidence="9">
    <location>
        <begin position="883"/>
        <end position="1372"/>
    </location>
</feature>
<comment type="subcellular location">
    <subcellularLocation>
        <location evidence="1">Membrane</location>
        <topology evidence="1">Multi-pass membrane protein</topology>
    </subcellularLocation>
</comment>
<keyword evidence="4 8" id="KW-1133">Transmembrane helix</keyword>
<feature type="region of interest" description="Disordered" evidence="7">
    <location>
        <begin position="74"/>
        <end position="94"/>
    </location>
</feature>
<feature type="transmembrane region" description="Helical" evidence="8">
    <location>
        <begin position="1108"/>
        <end position="1133"/>
    </location>
</feature>
<dbReference type="Proteomes" id="UP000319160">
    <property type="component" value="Unassembled WGS sequence"/>
</dbReference>
<feature type="transmembrane region" description="Helical" evidence="8">
    <location>
        <begin position="1182"/>
        <end position="1202"/>
    </location>
</feature>
<feature type="transmembrane region" description="Helical" evidence="8">
    <location>
        <begin position="1077"/>
        <end position="1096"/>
    </location>
</feature>
<organism evidence="10 11">
    <name type="scientific">Xylaria flabelliformis</name>
    <dbReference type="NCBI Taxonomy" id="2512241"/>
    <lineage>
        <taxon>Eukaryota</taxon>
        <taxon>Fungi</taxon>
        <taxon>Dikarya</taxon>
        <taxon>Ascomycota</taxon>
        <taxon>Pezizomycotina</taxon>
        <taxon>Sordariomycetes</taxon>
        <taxon>Xylariomycetidae</taxon>
        <taxon>Xylariales</taxon>
        <taxon>Xylariaceae</taxon>
        <taxon>Xylaria</taxon>
    </lineage>
</organism>
<feature type="compositionally biased region" description="Polar residues" evidence="7">
    <location>
        <begin position="174"/>
        <end position="185"/>
    </location>
</feature>
<feature type="compositionally biased region" description="Basic and acidic residues" evidence="7">
    <location>
        <begin position="1370"/>
        <end position="1382"/>
    </location>
</feature>
<feature type="transmembrane region" description="Helical" evidence="8">
    <location>
        <begin position="1214"/>
        <end position="1232"/>
    </location>
</feature>
<dbReference type="SMART" id="SM00906">
    <property type="entry name" value="Fungal_trans"/>
    <property type="match status" value="1"/>
</dbReference>
<evidence type="ECO:0000256" key="5">
    <source>
        <dbReference type="ARBA" id="ARBA00023136"/>
    </source>
</evidence>
<gene>
    <name evidence="10" type="ORF">FHL15_006133</name>
</gene>
<reference evidence="11" key="1">
    <citation type="submission" date="2019-06" db="EMBL/GenBank/DDBJ databases">
        <title>Draft genome sequence of the griseofulvin-producing fungus Xylaria cubensis strain G536.</title>
        <authorList>
            <person name="Mead M.E."/>
            <person name="Raja H.A."/>
            <person name="Steenwyk J.L."/>
            <person name="Knowles S.L."/>
            <person name="Oberlies N.H."/>
            <person name="Rokas A."/>
        </authorList>
    </citation>
    <scope>NUCLEOTIDE SEQUENCE [LARGE SCALE GENOMIC DNA]</scope>
    <source>
        <strain evidence="11">G536</strain>
    </source>
</reference>
<dbReference type="FunFam" id="1.20.1250.20:FF:000196">
    <property type="entry name" value="MFS toxin efflux pump (AflT)"/>
    <property type="match status" value="1"/>
</dbReference>
<evidence type="ECO:0000256" key="4">
    <source>
        <dbReference type="ARBA" id="ARBA00022989"/>
    </source>
</evidence>
<dbReference type="GO" id="GO:0022857">
    <property type="term" value="F:transmembrane transporter activity"/>
    <property type="evidence" value="ECO:0007669"/>
    <property type="project" value="InterPro"/>
</dbReference>
<dbReference type="PROSITE" id="PS50850">
    <property type="entry name" value="MFS"/>
    <property type="match status" value="1"/>
</dbReference>
<feature type="region of interest" description="Disordered" evidence="7">
    <location>
        <begin position="1370"/>
        <end position="1432"/>
    </location>
</feature>
<proteinExistence type="predicted"/>
<feature type="transmembrane region" description="Helical" evidence="8">
    <location>
        <begin position="1036"/>
        <end position="1056"/>
    </location>
</feature>
<feature type="transmembrane region" description="Helical" evidence="8">
    <location>
        <begin position="973"/>
        <end position="998"/>
    </location>
</feature>